<keyword evidence="3 6" id="KW-0812">Transmembrane</keyword>
<dbReference type="Pfam" id="PF00892">
    <property type="entry name" value="EamA"/>
    <property type="match status" value="2"/>
</dbReference>
<dbReference type="GO" id="GO:0016020">
    <property type="term" value="C:membrane"/>
    <property type="evidence" value="ECO:0007669"/>
    <property type="project" value="UniProtKB-SubCell"/>
</dbReference>
<feature type="transmembrane region" description="Helical" evidence="6">
    <location>
        <begin position="297"/>
        <end position="317"/>
    </location>
</feature>
<protein>
    <submittedName>
        <fullName evidence="8">Multidrug transporter</fullName>
    </submittedName>
</protein>
<feature type="transmembrane region" description="Helical" evidence="6">
    <location>
        <begin position="206"/>
        <end position="227"/>
    </location>
</feature>
<feature type="transmembrane region" description="Helical" evidence="6">
    <location>
        <begin position="116"/>
        <end position="136"/>
    </location>
</feature>
<evidence type="ECO:0000259" key="7">
    <source>
        <dbReference type="Pfam" id="PF00892"/>
    </source>
</evidence>
<keyword evidence="4 6" id="KW-1133">Transmembrane helix</keyword>
<comment type="caution">
    <text evidence="8">The sequence shown here is derived from an EMBL/GenBank/DDBJ whole genome shotgun (WGS) entry which is preliminary data.</text>
</comment>
<accession>A0A831TFM1</accession>
<name>A0A831TFM1_9BACT</name>
<dbReference type="AlphaFoldDB" id="A0A831TFM1"/>
<feature type="transmembrane region" description="Helical" evidence="6">
    <location>
        <begin position="89"/>
        <end position="110"/>
    </location>
</feature>
<keyword evidence="5 6" id="KW-0472">Membrane</keyword>
<feature type="domain" description="EamA" evidence="7">
    <location>
        <begin position="30"/>
        <end position="162"/>
    </location>
</feature>
<dbReference type="InterPro" id="IPR037185">
    <property type="entry name" value="EmrE-like"/>
</dbReference>
<evidence type="ECO:0000313" key="8">
    <source>
        <dbReference type="EMBL" id="HEG91441.1"/>
    </source>
</evidence>
<feature type="transmembrane region" description="Helical" evidence="6">
    <location>
        <begin position="30"/>
        <end position="52"/>
    </location>
</feature>
<comment type="similarity">
    <text evidence="2">Belongs to the EamA transporter family.</text>
</comment>
<evidence type="ECO:0000256" key="6">
    <source>
        <dbReference type="SAM" id="Phobius"/>
    </source>
</evidence>
<dbReference type="EMBL" id="DSIY01000200">
    <property type="protein sequence ID" value="HEG91441.1"/>
    <property type="molecule type" value="Genomic_DNA"/>
</dbReference>
<evidence type="ECO:0000256" key="3">
    <source>
        <dbReference type="ARBA" id="ARBA00022692"/>
    </source>
</evidence>
<dbReference type="PANTHER" id="PTHR32322:SF2">
    <property type="entry name" value="EAMA DOMAIN-CONTAINING PROTEIN"/>
    <property type="match status" value="1"/>
</dbReference>
<feature type="transmembrane region" description="Helical" evidence="6">
    <location>
        <begin position="242"/>
        <end position="263"/>
    </location>
</feature>
<gene>
    <name evidence="8" type="ORF">ENP34_08360</name>
</gene>
<evidence type="ECO:0000256" key="4">
    <source>
        <dbReference type="ARBA" id="ARBA00022989"/>
    </source>
</evidence>
<feature type="transmembrane region" description="Helical" evidence="6">
    <location>
        <begin position="175"/>
        <end position="194"/>
    </location>
</feature>
<evidence type="ECO:0000256" key="2">
    <source>
        <dbReference type="ARBA" id="ARBA00007362"/>
    </source>
</evidence>
<organism evidence="8">
    <name type="scientific">Thermorudis peleae</name>
    <dbReference type="NCBI Taxonomy" id="1382356"/>
    <lineage>
        <taxon>Bacteria</taxon>
        <taxon>Pseudomonadati</taxon>
        <taxon>Thermomicrobiota</taxon>
        <taxon>Thermomicrobia</taxon>
        <taxon>Thermomicrobia incertae sedis</taxon>
        <taxon>Thermorudis</taxon>
    </lineage>
</organism>
<feature type="transmembrane region" description="Helical" evidence="6">
    <location>
        <begin position="148"/>
        <end position="169"/>
    </location>
</feature>
<dbReference type="SUPFAM" id="SSF103481">
    <property type="entry name" value="Multidrug resistance efflux transporter EmrE"/>
    <property type="match status" value="2"/>
</dbReference>
<reference evidence="8" key="1">
    <citation type="journal article" date="2020" name="mSystems">
        <title>Genome- and Community-Level Interaction Insights into Carbon Utilization and Element Cycling Functions of Hydrothermarchaeota in Hydrothermal Sediment.</title>
        <authorList>
            <person name="Zhou Z."/>
            <person name="Liu Y."/>
            <person name="Xu W."/>
            <person name="Pan J."/>
            <person name="Luo Z.H."/>
            <person name="Li M."/>
        </authorList>
    </citation>
    <scope>NUCLEOTIDE SEQUENCE [LARGE SCALE GENOMIC DNA]</scope>
    <source>
        <strain evidence="8">SpSt-210</strain>
    </source>
</reference>
<dbReference type="InterPro" id="IPR050638">
    <property type="entry name" value="AA-Vitamin_Transporters"/>
</dbReference>
<evidence type="ECO:0000256" key="5">
    <source>
        <dbReference type="ARBA" id="ARBA00023136"/>
    </source>
</evidence>
<sequence length="334" mass="35496">MTSRHREQQGARAMAVAVRTSSSRGKRVKIVVAFLTIYLVWGTTFLAIRIAVETLPAFMMAGLRFFLAGSVMLVIWLARGGYFPSLRHWRSAAIVGGLMLTGGIGLVSFAEQRVSSGLAALMVATIPVWITLLEWLGFGGKRPGTKTFVGLGLGFAGVALLFVSTGDMGVSVDDLTGMAIVLLGALLFAIGSLYSRRAALPDDTRLSTASEMLAAGLLLLLVSLLAGEFGRLDAATISMRSILALAYLTVFGSIIGYTAYLWLLKTVEPAMVSTNFYVNPVIAVLVGWLLAGETVTLTMVVAAAVILLGVVTINGTLPRLTRRREPGSAQPEAR</sequence>
<comment type="subcellular location">
    <subcellularLocation>
        <location evidence="1">Membrane</location>
        <topology evidence="1">Multi-pass membrane protein</topology>
    </subcellularLocation>
</comment>
<feature type="transmembrane region" description="Helical" evidence="6">
    <location>
        <begin position="275"/>
        <end position="291"/>
    </location>
</feature>
<dbReference type="InterPro" id="IPR000620">
    <property type="entry name" value="EamA_dom"/>
</dbReference>
<feature type="transmembrane region" description="Helical" evidence="6">
    <location>
        <begin position="58"/>
        <end position="77"/>
    </location>
</feature>
<feature type="domain" description="EamA" evidence="7">
    <location>
        <begin position="176"/>
        <end position="314"/>
    </location>
</feature>
<dbReference type="PANTHER" id="PTHR32322">
    <property type="entry name" value="INNER MEMBRANE TRANSPORTER"/>
    <property type="match status" value="1"/>
</dbReference>
<proteinExistence type="inferred from homology"/>
<evidence type="ECO:0000256" key="1">
    <source>
        <dbReference type="ARBA" id="ARBA00004141"/>
    </source>
</evidence>